<organism evidence="2 3">
    <name type="scientific">Quercus suber</name>
    <name type="common">Cork oak</name>
    <dbReference type="NCBI Taxonomy" id="58331"/>
    <lineage>
        <taxon>Eukaryota</taxon>
        <taxon>Viridiplantae</taxon>
        <taxon>Streptophyta</taxon>
        <taxon>Embryophyta</taxon>
        <taxon>Tracheophyta</taxon>
        <taxon>Spermatophyta</taxon>
        <taxon>Magnoliopsida</taxon>
        <taxon>eudicotyledons</taxon>
        <taxon>Gunneridae</taxon>
        <taxon>Pentapetalae</taxon>
        <taxon>rosids</taxon>
        <taxon>fabids</taxon>
        <taxon>Fagales</taxon>
        <taxon>Fagaceae</taxon>
        <taxon>Quercus</taxon>
    </lineage>
</organism>
<name>A0AAW0LXZ0_QUESU</name>
<keyword evidence="3" id="KW-1185">Reference proteome</keyword>
<comment type="caution">
    <text evidence="2">The sequence shown here is derived from an EMBL/GenBank/DDBJ whole genome shotgun (WGS) entry which is preliminary data.</text>
</comment>
<dbReference type="InterPro" id="IPR040256">
    <property type="entry name" value="At4g02000-like"/>
</dbReference>
<dbReference type="AlphaFoldDB" id="A0AAW0LXZ0"/>
<evidence type="ECO:0000259" key="1">
    <source>
        <dbReference type="Pfam" id="PF14392"/>
    </source>
</evidence>
<proteinExistence type="predicted"/>
<dbReference type="EMBL" id="PKMF04000036">
    <property type="protein sequence ID" value="KAK7856470.1"/>
    <property type="molecule type" value="Genomic_DNA"/>
</dbReference>
<reference evidence="2 3" key="1">
    <citation type="journal article" date="2018" name="Sci. Data">
        <title>The draft genome sequence of cork oak.</title>
        <authorList>
            <person name="Ramos A.M."/>
            <person name="Usie A."/>
            <person name="Barbosa P."/>
            <person name="Barros P.M."/>
            <person name="Capote T."/>
            <person name="Chaves I."/>
            <person name="Simoes F."/>
            <person name="Abreu I."/>
            <person name="Carrasquinho I."/>
            <person name="Faro C."/>
            <person name="Guimaraes J.B."/>
            <person name="Mendonca D."/>
            <person name="Nobrega F."/>
            <person name="Rodrigues L."/>
            <person name="Saibo N.J.M."/>
            <person name="Varela M.C."/>
            <person name="Egas C."/>
            <person name="Matos J."/>
            <person name="Miguel C.M."/>
            <person name="Oliveira M.M."/>
            <person name="Ricardo C.P."/>
            <person name="Goncalves S."/>
        </authorList>
    </citation>
    <scope>NUCLEOTIDE SEQUENCE [LARGE SCALE GENOMIC DNA]</scope>
    <source>
        <strain evidence="3">cv. HL8</strain>
    </source>
</reference>
<protein>
    <recommendedName>
        <fullName evidence="1">Zinc knuckle CX2CX4HX4C domain-containing protein</fullName>
    </recommendedName>
</protein>
<gene>
    <name evidence="2" type="ORF">CFP56_023120</name>
</gene>
<dbReference type="PANTHER" id="PTHR31286:SF167">
    <property type="entry name" value="OS09G0268800 PROTEIN"/>
    <property type="match status" value="1"/>
</dbReference>
<dbReference type="InterPro" id="IPR025836">
    <property type="entry name" value="Zn_knuckle_CX2CX4HX4C"/>
</dbReference>
<dbReference type="Pfam" id="PF14392">
    <property type="entry name" value="zf-CCHC_4"/>
    <property type="match status" value="1"/>
</dbReference>
<sequence length="136" mass="15632">MGDNKVLIRFGEANDLNRVLLLSLWSFDKYLVVLHKLRAGEAVNKLTFNRAYFWVQIHGLPTMNQTKKAGLRIGGIPGDVEKVDVDEKGFCLGGYLHIRVSLDLTKPLCRGRRVRIGESATTWVDFKYERLPIFYY</sequence>
<feature type="domain" description="Zinc knuckle CX2CX4HX4C" evidence="1">
    <location>
        <begin position="102"/>
        <end position="136"/>
    </location>
</feature>
<evidence type="ECO:0000313" key="2">
    <source>
        <dbReference type="EMBL" id="KAK7856470.1"/>
    </source>
</evidence>
<dbReference type="Proteomes" id="UP000237347">
    <property type="component" value="Unassembled WGS sequence"/>
</dbReference>
<evidence type="ECO:0000313" key="3">
    <source>
        <dbReference type="Proteomes" id="UP000237347"/>
    </source>
</evidence>
<accession>A0AAW0LXZ0</accession>
<dbReference type="PANTHER" id="PTHR31286">
    <property type="entry name" value="GLYCINE-RICH CELL WALL STRUCTURAL PROTEIN 1.8-LIKE"/>
    <property type="match status" value="1"/>
</dbReference>